<dbReference type="Proteomes" id="UP001152747">
    <property type="component" value="Unassembled WGS sequence"/>
</dbReference>
<protein>
    <recommendedName>
        <fullName evidence="4">SXP/RAL-2 family protein Ani s 5-like cation-binding domain-containing protein</fullName>
    </recommendedName>
</protein>
<dbReference type="AlphaFoldDB" id="A0A9P1IEB8"/>
<comment type="caution">
    <text evidence="2">The sequence shown here is derived from an EMBL/GenBank/DDBJ whole genome shotgun (WGS) entry which is preliminary data.</text>
</comment>
<organism evidence="2 3">
    <name type="scientific">Caenorhabditis angaria</name>
    <dbReference type="NCBI Taxonomy" id="860376"/>
    <lineage>
        <taxon>Eukaryota</taxon>
        <taxon>Metazoa</taxon>
        <taxon>Ecdysozoa</taxon>
        <taxon>Nematoda</taxon>
        <taxon>Chromadorea</taxon>
        <taxon>Rhabditida</taxon>
        <taxon>Rhabditina</taxon>
        <taxon>Rhabditomorpha</taxon>
        <taxon>Rhabditoidea</taxon>
        <taxon>Rhabditidae</taxon>
        <taxon>Peloderinae</taxon>
        <taxon>Caenorhabditis</taxon>
    </lineage>
</organism>
<evidence type="ECO:0000313" key="3">
    <source>
        <dbReference type="Proteomes" id="UP001152747"/>
    </source>
</evidence>
<reference evidence="2" key="1">
    <citation type="submission" date="2022-11" db="EMBL/GenBank/DDBJ databases">
        <authorList>
            <person name="Kikuchi T."/>
        </authorList>
    </citation>
    <scope>NUCLEOTIDE SEQUENCE</scope>
    <source>
        <strain evidence="2">PS1010</strain>
    </source>
</reference>
<evidence type="ECO:0008006" key="4">
    <source>
        <dbReference type="Google" id="ProtNLM"/>
    </source>
</evidence>
<name>A0A9P1IEB8_9PELO</name>
<sequence>MRFLPCLVLLILVVASNTATTTSVATSTSTSTSAPTTTTTEPSVAAAYLKVIRKVVSLIAKAAKLLAAQVKPIFEDFNEKINGVLQYLSDVDNMILPDYDHLVSLEASIMTLLTTIPLIKQDIKQDMQNINKTQIIEAMQRVLGRILESRFAKYD</sequence>
<evidence type="ECO:0000313" key="2">
    <source>
        <dbReference type="EMBL" id="CAI5443115.1"/>
    </source>
</evidence>
<gene>
    <name evidence="2" type="ORF">CAMP_LOCUS5752</name>
</gene>
<feature type="chain" id="PRO_5040313225" description="SXP/RAL-2 family protein Ani s 5-like cation-binding domain-containing protein" evidence="1">
    <location>
        <begin position="20"/>
        <end position="155"/>
    </location>
</feature>
<proteinExistence type="predicted"/>
<dbReference type="EMBL" id="CANHGI010000002">
    <property type="protein sequence ID" value="CAI5443115.1"/>
    <property type="molecule type" value="Genomic_DNA"/>
</dbReference>
<keyword evidence="1" id="KW-0732">Signal</keyword>
<keyword evidence="3" id="KW-1185">Reference proteome</keyword>
<accession>A0A9P1IEB8</accession>
<feature type="signal peptide" evidence="1">
    <location>
        <begin position="1"/>
        <end position="19"/>
    </location>
</feature>
<evidence type="ECO:0000256" key="1">
    <source>
        <dbReference type="SAM" id="SignalP"/>
    </source>
</evidence>